<organism evidence="1 2">
    <name type="scientific">Thanatephorus cucumeris (strain AG1-IA)</name>
    <name type="common">Rice sheath blight fungus</name>
    <name type="synonym">Rhizoctonia solani</name>
    <dbReference type="NCBI Taxonomy" id="983506"/>
    <lineage>
        <taxon>Eukaryota</taxon>
        <taxon>Fungi</taxon>
        <taxon>Dikarya</taxon>
        <taxon>Basidiomycota</taxon>
        <taxon>Agaricomycotina</taxon>
        <taxon>Agaricomycetes</taxon>
        <taxon>Cantharellales</taxon>
        <taxon>Ceratobasidiaceae</taxon>
        <taxon>Rhizoctonia</taxon>
        <taxon>Rhizoctonia solani AG-1</taxon>
    </lineage>
</organism>
<protein>
    <submittedName>
        <fullName evidence="1">Uncharacterized protein</fullName>
    </submittedName>
</protein>
<dbReference type="AlphaFoldDB" id="L8WLH7"/>
<keyword evidence="2" id="KW-1185">Reference proteome</keyword>
<dbReference type="HOGENOM" id="CLU_3368778_0_0_1"/>
<comment type="caution">
    <text evidence="1">The sequence shown here is derived from an EMBL/GenBank/DDBJ whole genome shotgun (WGS) entry which is preliminary data.</text>
</comment>
<dbReference type="EMBL" id="AFRT01002805">
    <property type="protein sequence ID" value="ELU37194.1"/>
    <property type="molecule type" value="Genomic_DNA"/>
</dbReference>
<evidence type="ECO:0000313" key="2">
    <source>
        <dbReference type="Proteomes" id="UP000011668"/>
    </source>
</evidence>
<dbReference type="Proteomes" id="UP000011668">
    <property type="component" value="Unassembled WGS sequence"/>
</dbReference>
<proteinExistence type="predicted"/>
<evidence type="ECO:0000313" key="1">
    <source>
        <dbReference type="EMBL" id="ELU37194.1"/>
    </source>
</evidence>
<gene>
    <name evidence="1" type="ORF">AG1IA_08774</name>
</gene>
<name>L8WLH7_THACA</name>
<sequence length="35" mass="3708">MSLLAPSQTSTHVLRICSCCSDRGLISTSNAVGWL</sequence>
<reference evidence="1 2" key="1">
    <citation type="journal article" date="2013" name="Nat. Commun.">
        <title>The evolution and pathogenic mechanisms of the rice sheath blight pathogen.</title>
        <authorList>
            <person name="Zheng A."/>
            <person name="Lin R."/>
            <person name="Xu L."/>
            <person name="Qin P."/>
            <person name="Tang C."/>
            <person name="Ai P."/>
            <person name="Zhang D."/>
            <person name="Liu Y."/>
            <person name="Sun Z."/>
            <person name="Feng H."/>
            <person name="Wang Y."/>
            <person name="Chen Y."/>
            <person name="Liang X."/>
            <person name="Fu R."/>
            <person name="Li Q."/>
            <person name="Zhang J."/>
            <person name="Yu X."/>
            <person name="Xie Z."/>
            <person name="Ding L."/>
            <person name="Guan P."/>
            <person name="Tang J."/>
            <person name="Liang Y."/>
            <person name="Wang S."/>
            <person name="Deng Q."/>
            <person name="Li S."/>
            <person name="Zhu J."/>
            <person name="Wang L."/>
            <person name="Liu H."/>
            <person name="Li P."/>
        </authorList>
    </citation>
    <scope>NUCLEOTIDE SEQUENCE [LARGE SCALE GENOMIC DNA]</scope>
    <source>
        <strain evidence="2">AG-1 IA</strain>
    </source>
</reference>
<accession>L8WLH7</accession>